<keyword evidence="10" id="KW-1185">Reference proteome</keyword>
<feature type="binding site" evidence="7">
    <location>
        <position position="173"/>
    </location>
    <ligand>
        <name>Zn(2+)</name>
        <dbReference type="ChEBI" id="CHEBI:29105"/>
        <label>2</label>
    </ligand>
</feature>
<dbReference type="InterPro" id="IPR017782">
    <property type="entry name" value="Hydroxyacylglutathione_Hdrlase"/>
</dbReference>
<keyword evidence="6 7" id="KW-0862">Zinc</keyword>
<reference evidence="10" key="1">
    <citation type="submission" date="2015-05" db="EMBL/GenBank/DDBJ databases">
        <authorList>
            <person name="Rodrigo-Torres Lidia"/>
            <person name="Arahal R.David."/>
        </authorList>
    </citation>
    <scope>NUCLEOTIDE SEQUENCE [LARGE SCALE GENOMIC DNA]</scope>
    <source>
        <strain evidence="10">CECT 7321</strain>
    </source>
</reference>
<comment type="pathway">
    <text evidence="2 7">Secondary metabolite metabolism; methylglyoxal degradation; (R)-lactate from methylglyoxal: step 2/2.</text>
</comment>
<feature type="binding site" evidence="7">
    <location>
        <position position="58"/>
    </location>
    <ligand>
        <name>Zn(2+)</name>
        <dbReference type="ChEBI" id="CHEBI:29105"/>
        <label>1</label>
    </ligand>
</feature>
<dbReference type="Pfam" id="PF00753">
    <property type="entry name" value="Lactamase_B"/>
    <property type="match status" value="1"/>
</dbReference>
<name>A0A0H5DIP8_9RHOB</name>
<evidence type="ECO:0000256" key="7">
    <source>
        <dbReference type="HAMAP-Rule" id="MF_01374"/>
    </source>
</evidence>
<evidence type="ECO:0000259" key="8">
    <source>
        <dbReference type="SMART" id="SM00849"/>
    </source>
</evidence>
<evidence type="ECO:0000256" key="2">
    <source>
        <dbReference type="ARBA" id="ARBA00004963"/>
    </source>
</evidence>
<organism evidence="9 10">
    <name type="scientific">Phaeobacter italicus</name>
    <dbReference type="NCBI Taxonomy" id="481446"/>
    <lineage>
        <taxon>Bacteria</taxon>
        <taxon>Pseudomonadati</taxon>
        <taxon>Pseudomonadota</taxon>
        <taxon>Alphaproteobacteria</taxon>
        <taxon>Rhodobacterales</taxon>
        <taxon>Roseobacteraceae</taxon>
        <taxon>Phaeobacter</taxon>
    </lineage>
</organism>
<gene>
    <name evidence="7 9" type="primary">gloB</name>
    <name evidence="9" type="ORF">NIT7321_02565</name>
</gene>
<dbReference type="PIRSF" id="PIRSF005457">
    <property type="entry name" value="Glx"/>
    <property type="match status" value="1"/>
</dbReference>
<comment type="cofactor">
    <cofactor evidence="7">
        <name>Zn(2+)</name>
        <dbReference type="ChEBI" id="CHEBI:29105"/>
    </cofactor>
    <text evidence="7">Binds 2 Zn(2+) ions per subunit.</text>
</comment>
<dbReference type="InterPro" id="IPR032282">
    <property type="entry name" value="HAGH_C"/>
</dbReference>
<keyword evidence="5 7" id="KW-0378">Hydrolase</keyword>
<dbReference type="NCBIfam" id="TIGR03413">
    <property type="entry name" value="GSH_gloB"/>
    <property type="match status" value="1"/>
</dbReference>
<dbReference type="STRING" id="481446.NIT7645_03836"/>
<sequence length="257" mass="27965">MTMPLEIITLPCLSDNYAFLLHNDDTGQTALVDAPEEAAIKAELDKRGWGLDLILLTHHHWDHVDGVDALRAAFGAKVVGASADAHRLPDLDLSVSEGDRFDCLGAEVEVLDVSGHTVGHIAFHLPSENAVFTADSLMALGCGRLFEGTPGQMWASLQKLKALPSETTVYSGHEYTQSNARFAITIEPDNKALRLRANAIDNARAEGRPTVPSTLQEEKDTNPFLRADLAEVKNALGMAHAQDAEVFAEIRSRKDNF</sequence>
<comment type="subunit">
    <text evidence="7">Monomer.</text>
</comment>
<feature type="binding site" evidence="7">
    <location>
        <position position="135"/>
    </location>
    <ligand>
        <name>Zn(2+)</name>
        <dbReference type="ChEBI" id="CHEBI:29105"/>
        <label>2</label>
    </ligand>
</feature>
<keyword evidence="4 7" id="KW-0479">Metal-binding</keyword>
<evidence type="ECO:0000256" key="4">
    <source>
        <dbReference type="ARBA" id="ARBA00022723"/>
    </source>
</evidence>
<dbReference type="SUPFAM" id="SSF56281">
    <property type="entry name" value="Metallo-hydrolase/oxidoreductase"/>
    <property type="match status" value="1"/>
</dbReference>
<feature type="binding site" evidence="7">
    <location>
        <position position="135"/>
    </location>
    <ligand>
        <name>Zn(2+)</name>
        <dbReference type="ChEBI" id="CHEBI:29105"/>
        <label>1</label>
    </ligand>
</feature>
<feature type="domain" description="Metallo-beta-lactamase" evidence="8">
    <location>
        <begin position="15"/>
        <end position="173"/>
    </location>
</feature>
<feature type="binding site" evidence="7">
    <location>
        <position position="116"/>
    </location>
    <ligand>
        <name>Zn(2+)</name>
        <dbReference type="ChEBI" id="CHEBI:29105"/>
        <label>1</label>
    </ligand>
</feature>
<dbReference type="InterPro" id="IPR036866">
    <property type="entry name" value="RibonucZ/Hydroxyglut_hydro"/>
</dbReference>
<comment type="catalytic activity">
    <reaction evidence="1 7">
        <text>an S-(2-hydroxyacyl)glutathione + H2O = a 2-hydroxy carboxylate + glutathione + H(+)</text>
        <dbReference type="Rhea" id="RHEA:21864"/>
        <dbReference type="ChEBI" id="CHEBI:15377"/>
        <dbReference type="ChEBI" id="CHEBI:15378"/>
        <dbReference type="ChEBI" id="CHEBI:57925"/>
        <dbReference type="ChEBI" id="CHEBI:58896"/>
        <dbReference type="ChEBI" id="CHEBI:71261"/>
        <dbReference type="EC" id="3.1.2.6"/>
    </reaction>
</comment>
<dbReference type="Pfam" id="PF16123">
    <property type="entry name" value="HAGH_C"/>
    <property type="match status" value="1"/>
</dbReference>
<dbReference type="CDD" id="cd07723">
    <property type="entry name" value="hydroxyacylglutathione_hydrolase_MBL-fold"/>
    <property type="match status" value="1"/>
</dbReference>
<dbReference type="Proteomes" id="UP000043764">
    <property type="component" value="Unassembled WGS sequence"/>
</dbReference>
<comment type="function">
    <text evidence="7">Thiolesterase that catalyzes the hydrolysis of S-D-lactoyl-glutathione to form glutathione and D-lactic acid.</text>
</comment>
<evidence type="ECO:0000313" key="9">
    <source>
        <dbReference type="EMBL" id="CRL11695.1"/>
    </source>
</evidence>
<dbReference type="InterPro" id="IPR050110">
    <property type="entry name" value="Glyoxalase_II_hydrolase"/>
</dbReference>
<dbReference type="SMART" id="SM00849">
    <property type="entry name" value="Lactamase_B"/>
    <property type="match status" value="1"/>
</dbReference>
<comment type="similarity">
    <text evidence="3 7">Belongs to the metallo-beta-lactamase superfamily. Glyoxalase II family.</text>
</comment>
<evidence type="ECO:0000256" key="3">
    <source>
        <dbReference type="ARBA" id="ARBA00006759"/>
    </source>
</evidence>
<dbReference type="AlphaFoldDB" id="A0A0H5DIP8"/>
<proteinExistence type="inferred from homology"/>
<evidence type="ECO:0000256" key="5">
    <source>
        <dbReference type="ARBA" id="ARBA00022801"/>
    </source>
</evidence>
<evidence type="ECO:0000256" key="1">
    <source>
        <dbReference type="ARBA" id="ARBA00001623"/>
    </source>
</evidence>
<feature type="binding site" evidence="7">
    <location>
        <position position="60"/>
    </location>
    <ligand>
        <name>Zn(2+)</name>
        <dbReference type="ChEBI" id="CHEBI:29105"/>
        <label>1</label>
    </ligand>
</feature>
<dbReference type="Gene3D" id="3.60.15.10">
    <property type="entry name" value="Ribonuclease Z/Hydroxyacylglutathione hydrolase-like"/>
    <property type="match status" value="1"/>
</dbReference>
<evidence type="ECO:0000313" key="10">
    <source>
        <dbReference type="Proteomes" id="UP000043764"/>
    </source>
</evidence>
<protein>
    <recommendedName>
        <fullName evidence="7">Hydroxyacylglutathione hydrolase</fullName>
        <ecNumber evidence="7">3.1.2.6</ecNumber>
    </recommendedName>
    <alternativeName>
        <fullName evidence="7">Glyoxalase II</fullName>
        <shortName evidence="7">Glx II</shortName>
    </alternativeName>
</protein>
<dbReference type="GO" id="GO:0046872">
    <property type="term" value="F:metal ion binding"/>
    <property type="evidence" value="ECO:0007669"/>
    <property type="project" value="UniProtKB-KW"/>
</dbReference>
<dbReference type="GO" id="GO:0019243">
    <property type="term" value="P:methylglyoxal catabolic process to D-lactate via S-lactoyl-glutathione"/>
    <property type="evidence" value="ECO:0007669"/>
    <property type="project" value="UniProtKB-UniRule"/>
</dbReference>
<dbReference type="InterPro" id="IPR001279">
    <property type="entry name" value="Metallo-B-lactamas"/>
</dbReference>
<evidence type="ECO:0000256" key="6">
    <source>
        <dbReference type="ARBA" id="ARBA00022833"/>
    </source>
</evidence>
<dbReference type="PANTHER" id="PTHR43705:SF1">
    <property type="entry name" value="HYDROXYACYLGLUTATHIONE HYDROLASE GLOB"/>
    <property type="match status" value="1"/>
</dbReference>
<feature type="binding site" evidence="7">
    <location>
        <position position="63"/>
    </location>
    <ligand>
        <name>Zn(2+)</name>
        <dbReference type="ChEBI" id="CHEBI:29105"/>
        <label>2</label>
    </ligand>
</feature>
<dbReference type="GO" id="GO:0004416">
    <property type="term" value="F:hydroxyacylglutathione hydrolase activity"/>
    <property type="evidence" value="ECO:0007669"/>
    <property type="project" value="UniProtKB-UniRule"/>
</dbReference>
<dbReference type="HAMAP" id="MF_01374">
    <property type="entry name" value="Glyoxalase_2"/>
    <property type="match status" value="1"/>
</dbReference>
<dbReference type="UniPathway" id="UPA00619">
    <property type="reaction ID" value="UER00676"/>
</dbReference>
<dbReference type="RefSeq" id="WP_050673688.1">
    <property type="nucleotide sequence ID" value="NZ_CVRL01000035.1"/>
</dbReference>
<accession>A0A0H5DIP8</accession>
<dbReference type="PANTHER" id="PTHR43705">
    <property type="entry name" value="HYDROXYACYLGLUTATHIONE HYDROLASE"/>
    <property type="match status" value="1"/>
</dbReference>
<dbReference type="EC" id="3.1.2.6" evidence="7"/>
<dbReference type="InterPro" id="IPR035680">
    <property type="entry name" value="Clx_II_MBL"/>
</dbReference>
<dbReference type="EMBL" id="CVRL01000035">
    <property type="protein sequence ID" value="CRL11695.1"/>
    <property type="molecule type" value="Genomic_DNA"/>
</dbReference>
<feature type="binding site" evidence="7">
    <location>
        <position position="62"/>
    </location>
    <ligand>
        <name>Zn(2+)</name>
        <dbReference type="ChEBI" id="CHEBI:29105"/>
        <label>2</label>
    </ligand>
</feature>